<dbReference type="CDD" id="cd00464">
    <property type="entry name" value="SK"/>
    <property type="match status" value="1"/>
</dbReference>
<keyword evidence="11" id="KW-0479">Metal-binding</keyword>
<comment type="catalytic activity">
    <reaction evidence="10 11">
        <text>shikimate + ATP = 3-phosphoshikimate + ADP + H(+)</text>
        <dbReference type="Rhea" id="RHEA:13121"/>
        <dbReference type="ChEBI" id="CHEBI:15378"/>
        <dbReference type="ChEBI" id="CHEBI:30616"/>
        <dbReference type="ChEBI" id="CHEBI:36208"/>
        <dbReference type="ChEBI" id="CHEBI:145989"/>
        <dbReference type="ChEBI" id="CHEBI:456216"/>
        <dbReference type="EC" id="2.7.1.71"/>
    </reaction>
</comment>
<dbReference type="EMBL" id="JASJND010000003">
    <property type="protein sequence ID" value="MDJ1113752.1"/>
    <property type="molecule type" value="Genomic_DNA"/>
</dbReference>
<evidence type="ECO:0000256" key="8">
    <source>
        <dbReference type="ARBA" id="ARBA00022840"/>
    </source>
</evidence>
<comment type="subunit">
    <text evidence="11">Monomer.</text>
</comment>
<feature type="binding site" evidence="11">
    <location>
        <position position="82"/>
    </location>
    <ligand>
        <name>substrate</name>
    </ligand>
</feature>
<evidence type="ECO:0000256" key="11">
    <source>
        <dbReference type="HAMAP-Rule" id="MF_00109"/>
    </source>
</evidence>
<comment type="pathway">
    <text evidence="1 11">Metabolic intermediate biosynthesis; chorismate biosynthesis; chorismate from D-erythrose 4-phosphate and phosphoenolpyruvate: step 5/7.</text>
</comment>
<dbReference type="PANTHER" id="PTHR21087">
    <property type="entry name" value="SHIKIMATE KINASE"/>
    <property type="match status" value="1"/>
</dbReference>
<evidence type="ECO:0000256" key="7">
    <source>
        <dbReference type="ARBA" id="ARBA00022777"/>
    </source>
</evidence>
<comment type="subcellular location">
    <subcellularLocation>
        <location evidence="11">Cytoplasm</location>
    </subcellularLocation>
</comment>
<dbReference type="PRINTS" id="PR01100">
    <property type="entry name" value="SHIKIMTKNASE"/>
</dbReference>
<keyword evidence="11" id="KW-0460">Magnesium</keyword>
<comment type="similarity">
    <text evidence="2 11">Belongs to the shikimate kinase family.</text>
</comment>
<feature type="binding site" evidence="11">
    <location>
        <begin position="16"/>
        <end position="21"/>
    </location>
    <ligand>
        <name>ATP</name>
        <dbReference type="ChEBI" id="CHEBI:30616"/>
    </ligand>
</feature>
<name>A0ABT6ZC70_9MICO</name>
<reference evidence="12 13" key="1">
    <citation type="submission" date="2023-05" db="EMBL/GenBank/DDBJ databases">
        <title>Microbacterium dauci sp.nov., Isolated from Carrot Rhizosphere Soil.</title>
        <authorList>
            <person name="Xiao Z."/>
            <person name="Zheng J."/>
        </authorList>
    </citation>
    <scope>NUCLEOTIDE SEQUENCE [LARGE SCALE GENOMIC DNA]</scope>
    <source>
        <strain evidence="12 13">LX3-4</strain>
    </source>
</reference>
<evidence type="ECO:0000256" key="4">
    <source>
        <dbReference type="ARBA" id="ARBA00022605"/>
    </source>
</evidence>
<accession>A0ABT6ZC70</accession>
<dbReference type="EC" id="2.7.1.71" evidence="3 11"/>
<comment type="caution">
    <text evidence="12">The sequence shown here is derived from an EMBL/GenBank/DDBJ whole genome shotgun (WGS) entry which is preliminary data.</text>
</comment>
<feature type="binding site" evidence="11">
    <location>
        <position position="20"/>
    </location>
    <ligand>
        <name>Mg(2+)</name>
        <dbReference type="ChEBI" id="CHEBI:18420"/>
    </ligand>
</feature>
<keyword evidence="9 11" id="KW-0057">Aromatic amino acid biosynthesis</keyword>
<comment type="function">
    <text evidence="11">Catalyzes the specific phosphorylation of the 3-hydroxyl group of shikimic acid using ATP as a cosubstrate.</text>
</comment>
<evidence type="ECO:0000256" key="9">
    <source>
        <dbReference type="ARBA" id="ARBA00023141"/>
    </source>
</evidence>
<dbReference type="InterPro" id="IPR027417">
    <property type="entry name" value="P-loop_NTPase"/>
</dbReference>
<evidence type="ECO:0000256" key="1">
    <source>
        <dbReference type="ARBA" id="ARBA00004842"/>
    </source>
</evidence>
<evidence type="ECO:0000256" key="5">
    <source>
        <dbReference type="ARBA" id="ARBA00022679"/>
    </source>
</evidence>
<keyword evidence="6 11" id="KW-0547">Nucleotide-binding</keyword>
<evidence type="ECO:0000256" key="10">
    <source>
        <dbReference type="ARBA" id="ARBA00048567"/>
    </source>
</evidence>
<comment type="caution">
    <text evidence="11">Lacks conserved residue(s) required for the propagation of feature annotation.</text>
</comment>
<dbReference type="Pfam" id="PF01202">
    <property type="entry name" value="SKI"/>
    <property type="match status" value="1"/>
</dbReference>
<dbReference type="RefSeq" id="WP_283715215.1">
    <property type="nucleotide sequence ID" value="NZ_JASJND010000003.1"/>
</dbReference>
<keyword evidence="13" id="KW-1185">Reference proteome</keyword>
<keyword evidence="11" id="KW-0963">Cytoplasm</keyword>
<dbReference type="HAMAP" id="MF_00109">
    <property type="entry name" value="Shikimate_kinase"/>
    <property type="match status" value="1"/>
</dbReference>
<evidence type="ECO:0000313" key="13">
    <source>
        <dbReference type="Proteomes" id="UP001321481"/>
    </source>
</evidence>
<dbReference type="SUPFAM" id="SSF52540">
    <property type="entry name" value="P-loop containing nucleoside triphosphate hydrolases"/>
    <property type="match status" value="1"/>
</dbReference>
<evidence type="ECO:0000256" key="2">
    <source>
        <dbReference type="ARBA" id="ARBA00006997"/>
    </source>
</evidence>
<protein>
    <recommendedName>
        <fullName evidence="3 11">Shikimate kinase</fullName>
        <shortName evidence="11">SK</shortName>
        <ecNumber evidence="3 11">2.7.1.71</ecNumber>
    </recommendedName>
</protein>
<feature type="binding site" evidence="11">
    <location>
        <position position="38"/>
    </location>
    <ligand>
        <name>substrate</name>
    </ligand>
</feature>
<evidence type="ECO:0000256" key="3">
    <source>
        <dbReference type="ARBA" id="ARBA00012154"/>
    </source>
</evidence>
<dbReference type="InterPro" id="IPR031322">
    <property type="entry name" value="Shikimate/glucono_kinase"/>
</dbReference>
<keyword evidence="5 11" id="KW-0808">Transferase</keyword>
<dbReference type="InterPro" id="IPR023000">
    <property type="entry name" value="Shikimate_kinase_CS"/>
</dbReference>
<proteinExistence type="inferred from homology"/>
<dbReference type="GO" id="GO:0016301">
    <property type="term" value="F:kinase activity"/>
    <property type="evidence" value="ECO:0007669"/>
    <property type="project" value="UniProtKB-KW"/>
</dbReference>
<dbReference type="PANTHER" id="PTHR21087:SF16">
    <property type="entry name" value="SHIKIMATE KINASE 1, CHLOROPLASTIC"/>
    <property type="match status" value="1"/>
</dbReference>
<dbReference type="PROSITE" id="PS01128">
    <property type="entry name" value="SHIKIMATE_KINASE"/>
    <property type="match status" value="1"/>
</dbReference>
<comment type="cofactor">
    <cofactor evidence="11">
        <name>Mg(2+)</name>
        <dbReference type="ChEBI" id="CHEBI:18420"/>
    </cofactor>
    <text evidence="11">Binds 1 Mg(2+) ion per subunit.</text>
</comment>
<dbReference type="InterPro" id="IPR000623">
    <property type="entry name" value="Shikimate_kinase/TSH1"/>
</dbReference>
<feature type="binding site" evidence="11">
    <location>
        <position position="140"/>
    </location>
    <ligand>
        <name>substrate</name>
    </ligand>
</feature>
<gene>
    <name evidence="11" type="primary">aroK</name>
    <name evidence="12" type="ORF">QNI14_04735</name>
</gene>
<sequence>MTSPESGAVVLVGPMGAGKTSVGKRLARLLGTSFTDTDAAVVRAHGPISSIFAEHGEAHFRALERHAVADALASGGVVSLGGGAVLDVTTRDALAAHRVVLLTVAPKVVAHRLGEGAKRPLLADGDETPLQRWQRIYDERRPLYEAVADVTFDTSSGPLEHVVTAIGEWARTSEGTHR</sequence>
<organism evidence="12 13">
    <name type="scientific">Microbacterium dauci</name>
    <dbReference type="NCBI Taxonomy" id="3048008"/>
    <lineage>
        <taxon>Bacteria</taxon>
        <taxon>Bacillati</taxon>
        <taxon>Actinomycetota</taxon>
        <taxon>Actinomycetes</taxon>
        <taxon>Micrococcales</taxon>
        <taxon>Microbacteriaceae</taxon>
        <taxon>Microbacterium</taxon>
    </lineage>
</organism>
<keyword evidence="4 11" id="KW-0028">Amino-acid biosynthesis</keyword>
<feature type="binding site" evidence="11">
    <location>
        <position position="61"/>
    </location>
    <ligand>
        <name>substrate</name>
    </ligand>
</feature>
<dbReference type="Proteomes" id="UP001321481">
    <property type="component" value="Unassembled WGS sequence"/>
</dbReference>
<keyword evidence="8 11" id="KW-0067">ATP-binding</keyword>
<evidence type="ECO:0000256" key="6">
    <source>
        <dbReference type="ARBA" id="ARBA00022741"/>
    </source>
</evidence>
<keyword evidence="7 11" id="KW-0418">Kinase</keyword>
<evidence type="ECO:0000313" key="12">
    <source>
        <dbReference type="EMBL" id="MDJ1113752.1"/>
    </source>
</evidence>
<feature type="binding site" evidence="11">
    <location>
        <position position="119"/>
    </location>
    <ligand>
        <name>ATP</name>
        <dbReference type="ChEBI" id="CHEBI:30616"/>
    </ligand>
</feature>
<dbReference type="Gene3D" id="3.40.50.300">
    <property type="entry name" value="P-loop containing nucleotide triphosphate hydrolases"/>
    <property type="match status" value="1"/>
</dbReference>